<dbReference type="AlphaFoldDB" id="A0A0M3IE03"/>
<sequence>SVREAPASCTAEQERDEPCRCCKINCWYTIAAAATHKLGHVPGQAGEEEALATLRLIRACMMSNCSEICPIRARPPFLSQE</sequence>
<dbReference type="Proteomes" id="UP000036681">
    <property type="component" value="Unplaced"/>
</dbReference>
<dbReference type="WBParaSite" id="ALUE_0001629201-mRNA-1">
    <property type="protein sequence ID" value="ALUE_0001629201-mRNA-1"/>
    <property type="gene ID" value="ALUE_0001629201"/>
</dbReference>
<name>A0A0M3IE03_ASCLU</name>
<organism evidence="1 2">
    <name type="scientific">Ascaris lumbricoides</name>
    <name type="common">Giant roundworm</name>
    <dbReference type="NCBI Taxonomy" id="6252"/>
    <lineage>
        <taxon>Eukaryota</taxon>
        <taxon>Metazoa</taxon>
        <taxon>Ecdysozoa</taxon>
        <taxon>Nematoda</taxon>
        <taxon>Chromadorea</taxon>
        <taxon>Rhabditida</taxon>
        <taxon>Spirurina</taxon>
        <taxon>Ascaridomorpha</taxon>
        <taxon>Ascaridoidea</taxon>
        <taxon>Ascarididae</taxon>
        <taxon>Ascaris</taxon>
    </lineage>
</organism>
<reference evidence="2" key="1">
    <citation type="submission" date="2017-02" db="UniProtKB">
        <authorList>
            <consortium name="WormBaseParasite"/>
        </authorList>
    </citation>
    <scope>IDENTIFICATION</scope>
</reference>
<proteinExistence type="predicted"/>
<protein>
    <submittedName>
        <fullName evidence="2">4Fe-4S ferredoxin-type domain-containing protein</fullName>
    </submittedName>
</protein>
<evidence type="ECO:0000313" key="1">
    <source>
        <dbReference type="Proteomes" id="UP000036681"/>
    </source>
</evidence>
<accession>A0A0M3IE03</accession>
<keyword evidence="1" id="KW-1185">Reference proteome</keyword>
<evidence type="ECO:0000313" key="2">
    <source>
        <dbReference type="WBParaSite" id="ALUE_0001629201-mRNA-1"/>
    </source>
</evidence>